<proteinExistence type="predicted"/>
<accession>A0ACB8CVV8</accession>
<dbReference type="EMBL" id="CM023473">
    <property type="protein sequence ID" value="KAH7953137.1"/>
    <property type="molecule type" value="Genomic_DNA"/>
</dbReference>
<gene>
    <name evidence="1" type="ORF">HPB49_005043</name>
</gene>
<reference evidence="1" key="1">
    <citation type="submission" date="2020-05" db="EMBL/GenBank/DDBJ databases">
        <title>Large-scale comparative analyses of tick genomes elucidate their genetic diversity and vector capacities.</title>
        <authorList>
            <person name="Jia N."/>
            <person name="Wang J."/>
            <person name="Shi W."/>
            <person name="Du L."/>
            <person name="Sun Y."/>
            <person name="Zhan W."/>
            <person name="Jiang J."/>
            <person name="Wang Q."/>
            <person name="Zhang B."/>
            <person name="Ji P."/>
            <person name="Sakyi L.B."/>
            <person name="Cui X."/>
            <person name="Yuan T."/>
            <person name="Jiang B."/>
            <person name="Yang W."/>
            <person name="Lam T.T.-Y."/>
            <person name="Chang Q."/>
            <person name="Ding S."/>
            <person name="Wang X."/>
            <person name="Zhu J."/>
            <person name="Ruan X."/>
            <person name="Zhao L."/>
            <person name="Wei J."/>
            <person name="Que T."/>
            <person name="Du C."/>
            <person name="Cheng J."/>
            <person name="Dai P."/>
            <person name="Han X."/>
            <person name="Huang E."/>
            <person name="Gao Y."/>
            <person name="Liu J."/>
            <person name="Shao H."/>
            <person name="Ye R."/>
            <person name="Li L."/>
            <person name="Wei W."/>
            <person name="Wang X."/>
            <person name="Wang C."/>
            <person name="Yang T."/>
            <person name="Huo Q."/>
            <person name="Li W."/>
            <person name="Guo W."/>
            <person name="Chen H."/>
            <person name="Zhou L."/>
            <person name="Ni X."/>
            <person name="Tian J."/>
            <person name="Zhou Y."/>
            <person name="Sheng Y."/>
            <person name="Liu T."/>
            <person name="Pan Y."/>
            <person name="Xia L."/>
            <person name="Li J."/>
            <person name="Zhao F."/>
            <person name="Cao W."/>
        </authorList>
    </citation>
    <scope>NUCLEOTIDE SEQUENCE</scope>
    <source>
        <strain evidence="1">Dsil-2018</strain>
    </source>
</reference>
<name>A0ACB8CVV8_DERSI</name>
<dbReference type="Proteomes" id="UP000821865">
    <property type="component" value="Chromosome 4"/>
</dbReference>
<sequence>MNSVEVTLKSTSSSEEVVPEALEVDIISKERLPFLSISLQKKYEEDGFKLADGSCKGTSCIEIGILFGSDQYRQVMTGGIRRLEERLTAAETIFGWTVQGQARISASITEKSTVMVLNVNVDNCDIQTELSHFWDIENLGIKCPAKETRREEEVIQHFNRHLKFEEKRYSVRLPWRDNVELDENKIVAMNRLRQLTRRLQNDESIVRRYDSAIRDYLNSGVAEVVDEKSRPKTHCYYMPHQAVIKEDRQTTKIRIVFDASSSSTKGFFLNDYLET</sequence>
<keyword evidence="2" id="KW-1185">Reference proteome</keyword>
<protein>
    <submittedName>
        <fullName evidence="1">Uncharacterized protein</fullName>
    </submittedName>
</protein>
<evidence type="ECO:0000313" key="1">
    <source>
        <dbReference type="EMBL" id="KAH7953137.1"/>
    </source>
</evidence>
<comment type="caution">
    <text evidence="1">The sequence shown here is derived from an EMBL/GenBank/DDBJ whole genome shotgun (WGS) entry which is preliminary data.</text>
</comment>
<evidence type="ECO:0000313" key="2">
    <source>
        <dbReference type="Proteomes" id="UP000821865"/>
    </source>
</evidence>
<organism evidence="1 2">
    <name type="scientific">Dermacentor silvarum</name>
    <name type="common">Tick</name>
    <dbReference type="NCBI Taxonomy" id="543639"/>
    <lineage>
        <taxon>Eukaryota</taxon>
        <taxon>Metazoa</taxon>
        <taxon>Ecdysozoa</taxon>
        <taxon>Arthropoda</taxon>
        <taxon>Chelicerata</taxon>
        <taxon>Arachnida</taxon>
        <taxon>Acari</taxon>
        <taxon>Parasitiformes</taxon>
        <taxon>Ixodida</taxon>
        <taxon>Ixodoidea</taxon>
        <taxon>Ixodidae</taxon>
        <taxon>Rhipicephalinae</taxon>
        <taxon>Dermacentor</taxon>
    </lineage>
</organism>